<protein>
    <submittedName>
        <fullName evidence="1">Proteasome assembly chaperone family protein</fullName>
    </submittedName>
</protein>
<accession>A0ABV9DC57</accession>
<dbReference type="Gene3D" id="1.10.287.100">
    <property type="match status" value="1"/>
</dbReference>
<dbReference type="RefSeq" id="WP_122824489.1">
    <property type="nucleotide sequence ID" value="NZ_CP033325.1"/>
</dbReference>
<dbReference type="InterPro" id="IPR008492">
    <property type="entry name" value="Rv2714-like"/>
</dbReference>
<dbReference type="Gene3D" id="3.40.50.10900">
    <property type="entry name" value="PAC-like subunit"/>
    <property type="match status" value="1"/>
</dbReference>
<name>A0ABV9DC57_9MICO</name>
<dbReference type="GO" id="GO:0000502">
    <property type="term" value="C:proteasome complex"/>
    <property type="evidence" value="ECO:0007669"/>
    <property type="project" value="UniProtKB-KW"/>
</dbReference>
<dbReference type="SUPFAM" id="SSF159659">
    <property type="entry name" value="Cgl1923-like"/>
    <property type="match status" value="1"/>
</dbReference>
<organism evidence="1 2">
    <name type="scientific">Georgenia faecalis</name>
    <dbReference type="NCBI Taxonomy" id="2483799"/>
    <lineage>
        <taxon>Bacteria</taxon>
        <taxon>Bacillati</taxon>
        <taxon>Actinomycetota</taxon>
        <taxon>Actinomycetes</taxon>
        <taxon>Micrococcales</taxon>
        <taxon>Bogoriellaceae</taxon>
        <taxon>Georgenia</taxon>
    </lineage>
</organism>
<dbReference type="InterPro" id="IPR038389">
    <property type="entry name" value="PSMG2_sf"/>
</dbReference>
<dbReference type="Proteomes" id="UP001595955">
    <property type="component" value="Unassembled WGS sequence"/>
</dbReference>
<evidence type="ECO:0000313" key="2">
    <source>
        <dbReference type="Proteomes" id="UP001595955"/>
    </source>
</evidence>
<reference evidence="2" key="1">
    <citation type="journal article" date="2019" name="Int. J. Syst. Evol. Microbiol.">
        <title>The Global Catalogue of Microorganisms (GCM) 10K type strain sequencing project: providing services to taxonomists for standard genome sequencing and annotation.</title>
        <authorList>
            <consortium name="The Broad Institute Genomics Platform"/>
            <consortium name="The Broad Institute Genome Sequencing Center for Infectious Disease"/>
            <person name="Wu L."/>
            <person name="Ma J."/>
        </authorList>
    </citation>
    <scope>NUCLEOTIDE SEQUENCE [LARGE SCALE GENOMIC DNA]</scope>
    <source>
        <strain evidence="2">JCM 3369</strain>
    </source>
</reference>
<comment type="caution">
    <text evidence="1">The sequence shown here is derived from an EMBL/GenBank/DDBJ whole genome shotgun (WGS) entry which is preliminary data.</text>
</comment>
<gene>
    <name evidence="1" type="ORF">ACFO3F_13990</name>
</gene>
<dbReference type="InterPro" id="IPR019151">
    <property type="entry name" value="Proteasome_assmbl_chaperone_2"/>
</dbReference>
<sequence length="308" mass="32356">MTQLYTMAPAAAEIEDVPVLIHALHGAMDAGRAGALVARHLEGTLGARRVATFDPDELIDYRARRPVMTFEDGRWTEYAEPTLALDLLHDDEGTPLLLLHGPEPDLRWEGFVAAVTELVERFGVQRTIGIHGIPMAVPHTRPTTVTAHATDASLIPAAPDALGTLQVPGSAAALLELRLGRSGHDALGFAANVPHYLAQSEFPQAAAELVRQVARSSGLALPVGELEAAAVEAAADIDRQVAASAEVGAVVHALEQQFDAFMAGADRAAHGTLLAQPVELPTAEEIGAELEAFLADHGPGDGDDDNAS</sequence>
<evidence type="ECO:0000313" key="1">
    <source>
        <dbReference type="EMBL" id="MFC4556360.1"/>
    </source>
</evidence>
<proteinExistence type="predicted"/>
<dbReference type="PIRSF" id="PIRSF028754">
    <property type="entry name" value="UCP028754"/>
    <property type="match status" value="1"/>
</dbReference>
<dbReference type="EMBL" id="JBHSGF010000011">
    <property type="protein sequence ID" value="MFC4556360.1"/>
    <property type="molecule type" value="Genomic_DNA"/>
</dbReference>
<dbReference type="Pfam" id="PF09754">
    <property type="entry name" value="PAC2"/>
    <property type="match status" value="1"/>
</dbReference>
<keyword evidence="1" id="KW-0647">Proteasome</keyword>
<keyword evidence="2" id="KW-1185">Reference proteome</keyword>